<evidence type="ECO:0000313" key="8">
    <source>
        <dbReference type="EMBL" id="WSE33229.1"/>
    </source>
</evidence>
<dbReference type="InterPro" id="IPR003593">
    <property type="entry name" value="AAA+_ATPase"/>
</dbReference>
<keyword evidence="4 8" id="KW-0067">ATP-binding</keyword>
<protein>
    <submittedName>
        <fullName evidence="8">ABC transporter ATP-binding protein</fullName>
    </submittedName>
</protein>
<dbReference type="GO" id="GO:0005524">
    <property type="term" value="F:ATP binding"/>
    <property type="evidence" value="ECO:0007669"/>
    <property type="project" value="UniProtKB-KW"/>
</dbReference>
<evidence type="ECO:0000256" key="2">
    <source>
        <dbReference type="ARBA" id="ARBA00022475"/>
    </source>
</evidence>
<reference evidence="8 9" key="1">
    <citation type="journal article" date="2015" name="Int. J. Syst. Evol. Microbiol.">
        <title>Amycolatopsis rhabdoformis sp. nov., an actinomycete isolated from a tropical forest soil.</title>
        <authorList>
            <person name="Souza W.R."/>
            <person name="Silva R.E."/>
            <person name="Goodfellow M."/>
            <person name="Busarakam K."/>
            <person name="Figueiro F.S."/>
            <person name="Ferreira D."/>
            <person name="Rodrigues-Filho E."/>
            <person name="Moraes L.A.B."/>
            <person name="Zucchi T.D."/>
        </authorList>
    </citation>
    <scope>NUCLEOTIDE SEQUENCE [LARGE SCALE GENOMIC DNA]</scope>
    <source>
        <strain evidence="8 9">NCIMB 14900</strain>
    </source>
</reference>
<dbReference type="PANTHER" id="PTHR43875:SF15">
    <property type="entry name" value="TREHALOSE IMPORT ATP-BINDING PROTEIN SUGC"/>
    <property type="match status" value="1"/>
</dbReference>
<dbReference type="InterPro" id="IPR047641">
    <property type="entry name" value="ABC_transpr_MalK/UgpC-like"/>
</dbReference>
<dbReference type="EMBL" id="CP142149">
    <property type="protein sequence ID" value="WSE33229.1"/>
    <property type="molecule type" value="Genomic_DNA"/>
</dbReference>
<dbReference type="Gene3D" id="3.40.50.300">
    <property type="entry name" value="P-loop containing nucleotide triphosphate hydrolases"/>
    <property type="match status" value="1"/>
</dbReference>
<dbReference type="Gene3D" id="2.40.50.140">
    <property type="entry name" value="Nucleic acid-binding proteins"/>
    <property type="match status" value="1"/>
</dbReference>
<dbReference type="NCBIfam" id="NF008653">
    <property type="entry name" value="PRK11650.1"/>
    <property type="match status" value="1"/>
</dbReference>
<gene>
    <name evidence="8" type="ORF">VSH64_14085</name>
</gene>
<evidence type="ECO:0000259" key="7">
    <source>
        <dbReference type="PROSITE" id="PS50893"/>
    </source>
</evidence>
<dbReference type="InterPro" id="IPR017871">
    <property type="entry name" value="ABC_transporter-like_CS"/>
</dbReference>
<dbReference type="SUPFAM" id="SSF50331">
    <property type="entry name" value="MOP-like"/>
    <property type="match status" value="1"/>
</dbReference>
<organism evidence="8 9">
    <name type="scientific">Amycolatopsis rhabdoformis</name>
    <dbReference type="NCBI Taxonomy" id="1448059"/>
    <lineage>
        <taxon>Bacteria</taxon>
        <taxon>Bacillati</taxon>
        <taxon>Actinomycetota</taxon>
        <taxon>Actinomycetes</taxon>
        <taxon>Pseudonocardiales</taxon>
        <taxon>Pseudonocardiaceae</taxon>
        <taxon>Amycolatopsis</taxon>
    </lineage>
</organism>
<feature type="domain" description="ABC transporter" evidence="7">
    <location>
        <begin position="18"/>
        <end position="248"/>
    </location>
</feature>
<dbReference type="PROSITE" id="PS50893">
    <property type="entry name" value="ABC_TRANSPORTER_2"/>
    <property type="match status" value="1"/>
</dbReference>
<keyword evidence="6" id="KW-0472">Membrane</keyword>
<dbReference type="InterPro" id="IPR008995">
    <property type="entry name" value="Mo/tungstate-bd_C_term_dom"/>
</dbReference>
<proteinExistence type="predicted"/>
<dbReference type="InterPro" id="IPR012340">
    <property type="entry name" value="NA-bd_OB-fold"/>
</dbReference>
<dbReference type="InterPro" id="IPR013611">
    <property type="entry name" value="Transp-assoc_OB_typ2"/>
</dbReference>
<dbReference type="Pfam" id="PF00005">
    <property type="entry name" value="ABC_tran"/>
    <property type="match status" value="1"/>
</dbReference>
<keyword evidence="3" id="KW-0547">Nucleotide-binding</keyword>
<dbReference type="InterPro" id="IPR003439">
    <property type="entry name" value="ABC_transporter-like_ATP-bd"/>
</dbReference>
<evidence type="ECO:0000313" key="9">
    <source>
        <dbReference type="Proteomes" id="UP001330812"/>
    </source>
</evidence>
<dbReference type="CDD" id="cd03301">
    <property type="entry name" value="ABC_MalK_N"/>
    <property type="match status" value="1"/>
</dbReference>
<evidence type="ECO:0000256" key="1">
    <source>
        <dbReference type="ARBA" id="ARBA00022448"/>
    </source>
</evidence>
<dbReference type="Gene3D" id="2.40.50.100">
    <property type="match status" value="1"/>
</dbReference>
<dbReference type="InterPro" id="IPR027417">
    <property type="entry name" value="P-loop_NTPase"/>
</dbReference>
<dbReference type="Proteomes" id="UP001330812">
    <property type="component" value="Chromosome"/>
</dbReference>
<accession>A0ABZ1II67</accession>
<evidence type="ECO:0000256" key="5">
    <source>
        <dbReference type="ARBA" id="ARBA00022967"/>
    </source>
</evidence>
<dbReference type="SMART" id="SM00382">
    <property type="entry name" value="AAA"/>
    <property type="match status" value="1"/>
</dbReference>
<name>A0ABZ1II67_9PSEU</name>
<evidence type="ECO:0000256" key="6">
    <source>
        <dbReference type="ARBA" id="ARBA00023136"/>
    </source>
</evidence>
<dbReference type="PANTHER" id="PTHR43875">
    <property type="entry name" value="MALTODEXTRIN IMPORT ATP-BINDING PROTEIN MSMX"/>
    <property type="match status" value="1"/>
</dbReference>
<keyword evidence="1" id="KW-0813">Transport</keyword>
<evidence type="ECO:0000256" key="4">
    <source>
        <dbReference type="ARBA" id="ARBA00022840"/>
    </source>
</evidence>
<dbReference type="RefSeq" id="WP_326836028.1">
    <property type="nucleotide sequence ID" value="NZ_CP142149.1"/>
</dbReference>
<dbReference type="SUPFAM" id="SSF52540">
    <property type="entry name" value="P-loop containing nucleoside triphosphate hydrolases"/>
    <property type="match status" value="1"/>
</dbReference>
<keyword evidence="5" id="KW-1278">Translocase</keyword>
<dbReference type="InterPro" id="IPR015855">
    <property type="entry name" value="ABC_transpr_MalK-like"/>
</dbReference>
<keyword evidence="9" id="KW-1185">Reference proteome</keyword>
<keyword evidence="2" id="KW-1003">Cell membrane</keyword>
<dbReference type="Pfam" id="PF08402">
    <property type="entry name" value="TOBE_2"/>
    <property type="match status" value="1"/>
</dbReference>
<dbReference type="PROSITE" id="PS00211">
    <property type="entry name" value="ABC_TRANSPORTER_1"/>
    <property type="match status" value="1"/>
</dbReference>
<evidence type="ECO:0000256" key="3">
    <source>
        <dbReference type="ARBA" id="ARBA00022741"/>
    </source>
</evidence>
<sequence length="390" mass="42064">MVEFARISEEKGNSVGHIRIRGATKRFGAVTAVDGVTLDIADGEFLVLLGPSGCGKSTLLRAIAGLAPLTAGQLELDGRDITHTPPRDRDLAMVFQSYALYPHLSVERNIGFPLRARRESRKDVQRKVGEVAATLELSELLHRRPRELSGGQRQRVALGRALVRDPGAFLLDEPLSNLDAKLRASTRYELVELHRRLGTTFVYVTHDQVEAMTMATRIAILNAGRLEQVGTPAEVYDEPASEFVAGFLGSPPMNLFPATVVTRGGELVAVAPGLDVPLGRRGDLPDTEVVLGIRPEHLRPHGATPALTGTVELLENLGGEEIAHCTVGSARLCVRGPRPLGLEPGDVVGLATEPEHVHVFHPTTGRRLRWQDGAADAPLPSEETEQGVPA</sequence>